<name>A0A068RU17_9FUNG</name>
<gene>
    <name evidence="1" type="ORF">LCOR_05005.1</name>
</gene>
<reference evidence="1" key="1">
    <citation type="submission" date="2013-08" db="EMBL/GenBank/DDBJ databases">
        <title>Gene expansion shapes genome architecture in the human pathogen Lichtheimia corymbifera: an evolutionary genomics analysis in the ancient terrestrial Mucorales (Mucoromycotina).</title>
        <authorList>
            <person name="Schwartze V.U."/>
            <person name="Winter S."/>
            <person name="Shelest E."/>
            <person name="Marcet-Houben M."/>
            <person name="Horn F."/>
            <person name="Wehner S."/>
            <person name="Hoffmann K."/>
            <person name="Riege K."/>
            <person name="Sammeth M."/>
            <person name="Nowrousian M."/>
            <person name="Valiante V."/>
            <person name="Linde J."/>
            <person name="Jacobsen I.D."/>
            <person name="Marz M."/>
            <person name="Brakhage A.A."/>
            <person name="Gabaldon T."/>
            <person name="Bocker S."/>
            <person name="Voigt K."/>
        </authorList>
    </citation>
    <scope>NUCLEOTIDE SEQUENCE [LARGE SCALE GENOMIC DNA]</scope>
    <source>
        <strain evidence="1">FSU 9682</strain>
    </source>
</reference>
<proteinExistence type="predicted"/>
<comment type="caution">
    <text evidence="1">The sequence shown here is derived from an EMBL/GenBank/DDBJ whole genome shotgun (WGS) entry which is preliminary data.</text>
</comment>
<keyword evidence="2" id="KW-1185">Reference proteome</keyword>
<dbReference type="VEuPathDB" id="FungiDB:LCOR_05005.1"/>
<dbReference type="EMBL" id="CBTN010000019">
    <property type="protein sequence ID" value="CDH53673.1"/>
    <property type="molecule type" value="Genomic_DNA"/>
</dbReference>
<evidence type="ECO:0000313" key="1">
    <source>
        <dbReference type="EMBL" id="CDH53673.1"/>
    </source>
</evidence>
<evidence type="ECO:0000313" key="2">
    <source>
        <dbReference type="Proteomes" id="UP000027586"/>
    </source>
</evidence>
<dbReference type="Proteomes" id="UP000027586">
    <property type="component" value="Unassembled WGS sequence"/>
</dbReference>
<accession>A0A068RU17</accession>
<dbReference type="AlphaFoldDB" id="A0A068RU17"/>
<protein>
    <submittedName>
        <fullName evidence="1">Uncharacterized protein</fullName>
    </submittedName>
</protein>
<sequence>MTISNPSFQVESMRQWKCSLLHSIKNNQRQSGPDPQLYGNQVYTHIHIYPSQIPIKTYNRTWVMIIS</sequence>
<organism evidence="1 2">
    <name type="scientific">Lichtheimia corymbifera JMRC:FSU:9682</name>
    <dbReference type="NCBI Taxonomy" id="1263082"/>
    <lineage>
        <taxon>Eukaryota</taxon>
        <taxon>Fungi</taxon>
        <taxon>Fungi incertae sedis</taxon>
        <taxon>Mucoromycota</taxon>
        <taxon>Mucoromycotina</taxon>
        <taxon>Mucoromycetes</taxon>
        <taxon>Mucorales</taxon>
        <taxon>Lichtheimiaceae</taxon>
        <taxon>Lichtheimia</taxon>
    </lineage>
</organism>